<sequence length="230" mass="24676">MIRAIALDIDGTITDQNRRLDVSAVGAIRKAEDSGITVCLATGNMLCFAKTTSVLLGTSGPLLAEDGGVIFDQRTEETCVLDDKSDELKKGIELLEERFGKIQHTSSSLRRQTGRALEKTFDLKEASELFRENGLNIAIIDSGFAFHIKDPAVNKGKALKKIASILEISTSEIAAIGDAQNDIEMLKSAGVSFAPANACSEAKEVSTHITKNAHGKGVKEAIGFILQKNE</sequence>
<comment type="caution">
    <text evidence="7">The sequence shown here is derived from an EMBL/GenBank/DDBJ whole genome shotgun (WGS) entry which is preliminary data.</text>
</comment>
<dbReference type="EC" id="3.1.3.18" evidence="5 6"/>
<dbReference type="SUPFAM" id="SSF56784">
    <property type="entry name" value="HAD-like"/>
    <property type="match status" value="1"/>
</dbReference>
<dbReference type="EMBL" id="LHXN01000004">
    <property type="protein sequence ID" value="KXA93472.1"/>
    <property type="molecule type" value="Genomic_DNA"/>
</dbReference>
<reference evidence="7 8" key="1">
    <citation type="journal article" date="2016" name="Sci. Rep.">
        <title>Metabolic traits of an uncultured archaeal lineage -MSBL1- from brine pools of the Red Sea.</title>
        <authorList>
            <person name="Mwirichia R."/>
            <person name="Alam I."/>
            <person name="Rashid M."/>
            <person name="Vinu M."/>
            <person name="Ba-Alawi W."/>
            <person name="Anthony Kamau A."/>
            <person name="Kamanda Ngugi D."/>
            <person name="Goker M."/>
            <person name="Klenk H.P."/>
            <person name="Bajic V."/>
            <person name="Stingl U."/>
        </authorList>
    </citation>
    <scope>NUCLEOTIDE SEQUENCE [LARGE SCALE GENOMIC DNA]</scope>
    <source>
        <strain evidence="7">SCGC-AAA259E17</strain>
    </source>
</reference>
<keyword evidence="3 5" id="KW-0460">Magnesium</keyword>
<evidence type="ECO:0000256" key="6">
    <source>
        <dbReference type="NCBIfam" id="TIGR01487"/>
    </source>
</evidence>
<dbReference type="GO" id="GO:0005829">
    <property type="term" value="C:cytosol"/>
    <property type="evidence" value="ECO:0007669"/>
    <property type="project" value="TreeGrafter"/>
</dbReference>
<keyword evidence="8" id="KW-1185">Reference proteome</keyword>
<organism evidence="7 8">
    <name type="scientific">candidate division MSBL1 archaeon SCGC-AAA259E17</name>
    <dbReference type="NCBI Taxonomy" id="1698263"/>
    <lineage>
        <taxon>Archaea</taxon>
        <taxon>Methanobacteriati</taxon>
        <taxon>Methanobacteriota</taxon>
        <taxon>candidate division MSBL1</taxon>
    </lineage>
</organism>
<dbReference type="GO" id="GO:0008967">
    <property type="term" value="F:phosphoglycolate phosphatase activity"/>
    <property type="evidence" value="ECO:0007669"/>
    <property type="project" value="UniProtKB-UniRule"/>
</dbReference>
<comment type="function">
    <text evidence="5">Catalyzes the dephosphorylation of 2-phosphoglycolate.</text>
</comment>
<keyword evidence="1 5" id="KW-0479">Metal-binding</keyword>
<feature type="binding site" evidence="5">
    <location>
        <position position="182"/>
    </location>
    <ligand>
        <name>Mg(2+)</name>
        <dbReference type="ChEBI" id="CHEBI:18420"/>
    </ligand>
</feature>
<dbReference type="InterPro" id="IPR036412">
    <property type="entry name" value="HAD-like_sf"/>
</dbReference>
<evidence type="ECO:0000256" key="2">
    <source>
        <dbReference type="ARBA" id="ARBA00022801"/>
    </source>
</evidence>
<feature type="binding site" evidence="5">
    <location>
        <position position="8"/>
    </location>
    <ligand>
        <name>Mg(2+)</name>
        <dbReference type="ChEBI" id="CHEBI:18420"/>
    </ligand>
</feature>
<feature type="binding site" evidence="5">
    <location>
        <position position="178"/>
    </location>
    <ligand>
        <name>Mg(2+)</name>
        <dbReference type="ChEBI" id="CHEBI:18420"/>
    </ligand>
</feature>
<keyword evidence="2 5" id="KW-0378">Hydrolase</keyword>
<dbReference type="PROSITE" id="PS01229">
    <property type="entry name" value="COF_2"/>
    <property type="match status" value="1"/>
</dbReference>
<keyword evidence="4 5" id="KW-0119">Carbohydrate metabolism</keyword>
<dbReference type="InterPro" id="IPR006379">
    <property type="entry name" value="HAD-SF_hydro_IIB"/>
</dbReference>
<evidence type="ECO:0000256" key="4">
    <source>
        <dbReference type="ARBA" id="ARBA00023277"/>
    </source>
</evidence>
<dbReference type="GO" id="GO:0000287">
    <property type="term" value="F:magnesium ion binding"/>
    <property type="evidence" value="ECO:0007669"/>
    <property type="project" value="InterPro"/>
</dbReference>
<evidence type="ECO:0000256" key="5">
    <source>
        <dbReference type="HAMAP-Rule" id="MF_01419"/>
    </source>
</evidence>
<dbReference type="Gene3D" id="3.90.1070.10">
    <property type="match status" value="1"/>
</dbReference>
<dbReference type="NCBIfam" id="TIGR01482">
    <property type="entry name" value="SPP-subfamily"/>
    <property type="match status" value="1"/>
</dbReference>
<dbReference type="NCBIfam" id="NF002245">
    <property type="entry name" value="PRK01158.1"/>
    <property type="match status" value="1"/>
</dbReference>
<accession>A0A133UGW1</accession>
<feature type="binding site" evidence="5">
    <location>
        <position position="10"/>
    </location>
    <ligand>
        <name>Mg(2+)</name>
        <dbReference type="ChEBI" id="CHEBI:18420"/>
    </ligand>
</feature>
<comment type="cofactor">
    <cofactor evidence="5">
        <name>Mg(2+)</name>
        <dbReference type="ChEBI" id="CHEBI:18420"/>
    </cofactor>
</comment>
<name>A0A133UGW1_9EURY</name>
<feature type="active site" description="Nucleophile" evidence="5">
    <location>
        <position position="8"/>
    </location>
</feature>
<evidence type="ECO:0000256" key="1">
    <source>
        <dbReference type="ARBA" id="ARBA00022723"/>
    </source>
</evidence>
<dbReference type="PANTHER" id="PTHR10000:SF8">
    <property type="entry name" value="HAD SUPERFAMILY HYDROLASE-LIKE, TYPE 3"/>
    <property type="match status" value="1"/>
</dbReference>
<comment type="similarity">
    <text evidence="5">Belongs to the archaeal SPP-like hydrolase family.</text>
</comment>
<dbReference type="CDD" id="cd07514">
    <property type="entry name" value="HAD_Pase"/>
    <property type="match status" value="1"/>
</dbReference>
<dbReference type="Pfam" id="PF08282">
    <property type="entry name" value="Hydrolase_3"/>
    <property type="match status" value="2"/>
</dbReference>
<feature type="binding site" evidence="5">
    <location>
        <position position="155"/>
    </location>
    <ligand>
        <name>substrate</name>
    </ligand>
</feature>
<comment type="catalytic activity">
    <reaction evidence="5">
        <text>2-phosphoglycolate + H2O = glycolate + phosphate</text>
        <dbReference type="Rhea" id="RHEA:14369"/>
        <dbReference type="ChEBI" id="CHEBI:15377"/>
        <dbReference type="ChEBI" id="CHEBI:29805"/>
        <dbReference type="ChEBI" id="CHEBI:43474"/>
        <dbReference type="ChEBI" id="CHEBI:58033"/>
        <dbReference type="EC" id="3.1.3.18"/>
    </reaction>
</comment>
<dbReference type="AlphaFoldDB" id="A0A133UGW1"/>
<dbReference type="NCBIfam" id="TIGR01487">
    <property type="entry name" value="Pglycolate_arch"/>
    <property type="match status" value="1"/>
</dbReference>
<evidence type="ECO:0000256" key="3">
    <source>
        <dbReference type="ARBA" id="ARBA00022842"/>
    </source>
</evidence>
<proteinExistence type="inferred from homology"/>
<gene>
    <name evidence="7" type="ORF">AKJ64_00540</name>
</gene>
<dbReference type="Proteomes" id="UP000070373">
    <property type="component" value="Unassembled WGS sequence"/>
</dbReference>
<evidence type="ECO:0000313" key="8">
    <source>
        <dbReference type="Proteomes" id="UP000070373"/>
    </source>
</evidence>
<dbReference type="NCBIfam" id="TIGR01484">
    <property type="entry name" value="HAD-SF-IIB"/>
    <property type="match status" value="1"/>
</dbReference>
<dbReference type="PANTHER" id="PTHR10000">
    <property type="entry name" value="PHOSPHOSERINE PHOSPHATASE"/>
    <property type="match status" value="1"/>
</dbReference>
<dbReference type="InterPro" id="IPR006382">
    <property type="entry name" value="PGPase"/>
</dbReference>
<dbReference type="Gene3D" id="3.40.50.1000">
    <property type="entry name" value="HAD superfamily/HAD-like"/>
    <property type="match status" value="1"/>
</dbReference>
<protein>
    <recommendedName>
        <fullName evidence="5 6">Phosphoglycolate phosphatase</fullName>
        <shortName evidence="5">PGP</shortName>
        <shortName evidence="5">PGPase</shortName>
        <ecNumber evidence="5 6">3.1.3.18</ecNumber>
    </recommendedName>
</protein>
<dbReference type="InterPro" id="IPR023214">
    <property type="entry name" value="HAD_sf"/>
</dbReference>
<evidence type="ECO:0000313" key="7">
    <source>
        <dbReference type="EMBL" id="KXA93472.1"/>
    </source>
</evidence>
<dbReference type="HAMAP" id="MF_01419">
    <property type="entry name" value="GPH_hydrolase_arch"/>
    <property type="match status" value="1"/>
</dbReference>